<sequence length="72" mass="7924">MDDLWTANHENLSQLAIYQFELAKKPKSSSNSRNQRDILEDLCGGCLQGTESAAGSIGINTGDESCKNNRMF</sequence>
<organism evidence="1 2">
    <name type="scientific">Parelaphostrongylus tenuis</name>
    <name type="common">Meningeal worm</name>
    <dbReference type="NCBI Taxonomy" id="148309"/>
    <lineage>
        <taxon>Eukaryota</taxon>
        <taxon>Metazoa</taxon>
        <taxon>Ecdysozoa</taxon>
        <taxon>Nematoda</taxon>
        <taxon>Chromadorea</taxon>
        <taxon>Rhabditida</taxon>
        <taxon>Rhabditina</taxon>
        <taxon>Rhabditomorpha</taxon>
        <taxon>Strongyloidea</taxon>
        <taxon>Metastrongylidae</taxon>
        <taxon>Parelaphostrongylus</taxon>
    </lineage>
</organism>
<dbReference type="Proteomes" id="UP001196413">
    <property type="component" value="Unassembled WGS sequence"/>
</dbReference>
<accession>A0AAD5QJQ2</accession>
<keyword evidence="2" id="KW-1185">Reference proteome</keyword>
<proteinExistence type="predicted"/>
<evidence type="ECO:0000313" key="2">
    <source>
        <dbReference type="Proteomes" id="UP001196413"/>
    </source>
</evidence>
<comment type="caution">
    <text evidence="1">The sequence shown here is derived from an EMBL/GenBank/DDBJ whole genome shotgun (WGS) entry which is preliminary data.</text>
</comment>
<protein>
    <submittedName>
        <fullName evidence="1">Uncharacterized protein</fullName>
    </submittedName>
</protein>
<dbReference type="EMBL" id="JAHQIW010001584">
    <property type="protein sequence ID" value="KAJ1353037.1"/>
    <property type="molecule type" value="Genomic_DNA"/>
</dbReference>
<dbReference type="AlphaFoldDB" id="A0AAD5QJQ2"/>
<name>A0AAD5QJQ2_PARTN</name>
<gene>
    <name evidence="1" type="ORF">KIN20_009582</name>
</gene>
<evidence type="ECO:0000313" key="1">
    <source>
        <dbReference type="EMBL" id="KAJ1353037.1"/>
    </source>
</evidence>
<reference evidence="1" key="1">
    <citation type="submission" date="2021-06" db="EMBL/GenBank/DDBJ databases">
        <title>Parelaphostrongylus tenuis whole genome reference sequence.</title>
        <authorList>
            <person name="Garwood T.J."/>
            <person name="Larsen P.A."/>
            <person name="Fountain-Jones N.M."/>
            <person name="Garbe J.R."/>
            <person name="Macchietto M.G."/>
            <person name="Kania S.A."/>
            <person name="Gerhold R.W."/>
            <person name="Richards J.E."/>
            <person name="Wolf T.M."/>
        </authorList>
    </citation>
    <scope>NUCLEOTIDE SEQUENCE</scope>
    <source>
        <strain evidence="1">MNPRO001-30</strain>
        <tissue evidence="1">Meninges</tissue>
    </source>
</reference>